<evidence type="ECO:0000256" key="5">
    <source>
        <dbReference type="ARBA" id="ARBA00023136"/>
    </source>
</evidence>
<evidence type="ECO:0000259" key="10">
    <source>
        <dbReference type="Pfam" id="PF24576"/>
    </source>
</evidence>
<evidence type="ECO:0000256" key="4">
    <source>
        <dbReference type="ARBA" id="ARBA00022989"/>
    </source>
</evidence>
<accession>A0A223HDA4</accession>
<evidence type="ECO:0000256" key="9">
    <source>
        <dbReference type="SAM" id="SignalP"/>
    </source>
</evidence>
<feature type="chain" id="PRO_5012668691" evidence="9">
    <location>
        <begin position="17"/>
        <end position="658"/>
    </location>
</feature>
<keyword evidence="3 8" id="KW-0812">Transmembrane</keyword>
<keyword evidence="9" id="KW-0732">Signal</keyword>
<evidence type="ECO:0000256" key="2">
    <source>
        <dbReference type="ARBA" id="ARBA00022475"/>
    </source>
</evidence>
<dbReference type="InterPro" id="IPR052192">
    <property type="entry name" value="Insect_Ionotropic_Sensory_Rcpt"/>
</dbReference>
<organism evidence="11">
    <name type="scientific">Cydia fagiglandana</name>
    <dbReference type="NCBI Taxonomy" id="1458189"/>
    <lineage>
        <taxon>Eukaryota</taxon>
        <taxon>Metazoa</taxon>
        <taxon>Ecdysozoa</taxon>
        <taxon>Arthropoda</taxon>
        <taxon>Hexapoda</taxon>
        <taxon>Insecta</taxon>
        <taxon>Pterygota</taxon>
        <taxon>Neoptera</taxon>
        <taxon>Endopterygota</taxon>
        <taxon>Lepidoptera</taxon>
        <taxon>Glossata</taxon>
        <taxon>Ditrysia</taxon>
        <taxon>Tortricoidea</taxon>
        <taxon>Tortricidae</taxon>
        <taxon>Olethreutinae</taxon>
        <taxon>Grapholitini</taxon>
        <taxon>Cydia</taxon>
    </lineage>
</organism>
<dbReference type="AlphaFoldDB" id="A0A223HDA4"/>
<evidence type="ECO:0000256" key="1">
    <source>
        <dbReference type="ARBA" id="ARBA00004651"/>
    </source>
</evidence>
<dbReference type="EMBL" id="KY283696">
    <property type="protein sequence ID" value="AST36355.1"/>
    <property type="molecule type" value="mRNA"/>
</dbReference>
<keyword evidence="6 11" id="KW-0675">Receptor</keyword>
<proteinExistence type="evidence at transcript level"/>
<reference evidence="11" key="1">
    <citation type="journal article" date="2017" name="Sci. Rep.">
        <title>Antennal transcriptomes of three tortricid moths reveal putative conserved chemosensory receptors for social and habitat olfactory cues.</title>
        <authorList>
            <person name="Gonzalez F."/>
            <person name="Witzgall P."/>
            <person name="Walker W.B."/>
        </authorList>
    </citation>
    <scope>NUCLEOTIDE SEQUENCE</scope>
</reference>
<keyword evidence="4 8" id="KW-1133">Transmembrane helix</keyword>
<dbReference type="PANTHER" id="PTHR42643">
    <property type="entry name" value="IONOTROPIC RECEPTOR 20A-RELATED"/>
    <property type="match status" value="1"/>
</dbReference>
<name>A0A223HDA4_9NEOP</name>
<dbReference type="PANTHER" id="PTHR42643:SF32">
    <property type="entry name" value="IONOTROPIC RECEPTOR 31A, ISOFORM C-RELATED"/>
    <property type="match status" value="1"/>
</dbReference>
<sequence length="658" mass="74224">MLRKSIFFFLFSSVAGFEDSVIDFSLDFLKARDVKSICLLTCGDRTWNHKFAKNASKISIAVSHVGIDDSMPDLDSIGLCLNPGFSGVGVLIDTKCPLYEEVLMYASENLLFNVNHKWLIIDIDTWMPNISTVSNVEINENFSWLLDTFEKLNLSVDADVTLSLQKGSDNNIYDVYNFGKLRGGNVVVKKLGNWRNKADLINHLNIYKYYRRWDFENSTINYVGVMSTPPIVFDVNMLIGDTPAPGVAVMTVTGTRVLVEIAQLHNIRYNYTIVDRWIGKFERNTTPVAATLVYLKEQDITPILRVPLEIFQRVDMVSPPVTSIETRYYYRIPTTGPGKFENQFLRPLTNGVWACVIAVISLCALVLFLTARSERRPAAVQYAVFSVAATFCQQFFEDGGNDDPTRESSARQLTVLVTGVSCVLIYNYYTSSVVSWLLNGPPPSINSLQELLESPLSLIYQDIGYTRSWLQNPTYYYNKKNAEVEDKLRRFKVFKKKKGEPLLVPLEEGIEMVKAGGYAYHTEVYNANMLISRKFNQEELCELGSLQSMEETHLYIVVPKNSPYKEFYNWNLLRMCETGVVSHLQRKANSPEISCGGSSPRALALGGAAPAFLLLAFGYLLAAVIVLIERLVARNELRLIRKIKDRVPTVGAELLGVD</sequence>
<feature type="transmembrane region" description="Helical" evidence="8">
    <location>
        <begin position="608"/>
        <end position="632"/>
    </location>
</feature>
<dbReference type="GO" id="GO:0005886">
    <property type="term" value="C:plasma membrane"/>
    <property type="evidence" value="ECO:0007669"/>
    <property type="project" value="UniProtKB-SubCell"/>
</dbReference>
<evidence type="ECO:0000256" key="3">
    <source>
        <dbReference type="ARBA" id="ARBA00022692"/>
    </source>
</evidence>
<comment type="subcellular location">
    <subcellularLocation>
        <location evidence="1">Cell membrane</location>
        <topology evidence="1">Multi-pass membrane protein</topology>
    </subcellularLocation>
</comment>
<feature type="domain" description="Ionotropic receptor 75a N-terminal" evidence="10">
    <location>
        <begin position="23"/>
        <end position="221"/>
    </location>
</feature>
<keyword evidence="5 8" id="KW-0472">Membrane</keyword>
<evidence type="ECO:0000256" key="8">
    <source>
        <dbReference type="SAM" id="Phobius"/>
    </source>
</evidence>
<keyword evidence="7" id="KW-0325">Glycoprotein</keyword>
<evidence type="ECO:0000256" key="6">
    <source>
        <dbReference type="ARBA" id="ARBA00023170"/>
    </source>
</evidence>
<dbReference type="SUPFAM" id="SSF53850">
    <property type="entry name" value="Periplasmic binding protein-like II"/>
    <property type="match status" value="1"/>
</dbReference>
<dbReference type="Pfam" id="PF24576">
    <property type="entry name" value="IR75A_N"/>
    <property type="match status" value="1"/>
</dbReference>
<dbReference type="InterPro" id="IPR057074">
    <property type="entry name" value="IR75A_N"/>
</dbReference>
<dbReference type="Gene3D" id="1.10.287.70">
    <property type="match status" value="1"/>
</dbReference>
<feature type="transmembrane region" description="Helical" evidence="8">
    <location>
        <begin position="413"/>
        <end position="429"/>
    </location>
</feature>
<protein>
    <submittedName>
        <fullName evidence="11">Putative ionotropic receptor IR3</fullName>
    </submittedName>
</protein>
<feature type="transmembrane region" description="Helical" evidence="8">
    <location>
        <begin position="351"/>
        <end position="371"/>
    </location>
</feature>
<evidence type="ECO:0000313" key="11">
    <source>
        <dbReference type="EMBL" id="AST36355.1"/>
    </source>
</evidence>
<keyword evidence="2" id="KW-1003">Cell membrane</keyword>
<feature type="signal peptide" evidence="9">
    <location>
        <begin position="1"/>
        <end position="16"/>
    </location>
</feature>
<gene>
    <name evidence="11" type="primary">IR</name>
</gene>
<evidence type="ECO:0000256" key="7">
    <source>
        <dbReference type="ARBA" id="ARBA00023180"/>
    </source>
</evidence>